<evidence type="ECO:0000256" key="3">
    <source>
        <dbReference type="SAM" id="SignalP"/>
    </source>
</evidence>
<feature type="signal peptide" evidence="3">
    <location>
        <begin position="1"/>
        <end position="27"/>
    </location>
</feature>
<feature type="compositionally biased region" description="Basic and acidic residues" evidence="1">
    <location>
        <begin position="271"/>
        <end position="282"/>
    </location>
</feature>
<feature type="chain" id="PRO_5046765472" description="YncI copper-binding domain-containing protein" evidence="3">
    <location>
        <begin position="28"/>
        <end position="282"/>
    </location>
</feature>
<reference evidence="5 6" key="1">
    <citation type="journal article" date="2019" name="Int. J. Syst. Evol. Microbiol.">
        <title>The Global Catalogue of Microorganisms (GCM) 10K type strain sequencing project: providing services to taxonomists for standard genome sequencing and annotation.</title>
        <authorList>
            <consortium name="The Broad Institute Genomics Platform"/>
            <consortium name="The Broad Institute Genome Sequencing Center for Infectious Disease"/>
            <person name="Wu L."/>
            <person name="Ma J."/>
        </authorList>
    </citation>
    <scope>NUCLEOTIDE SEQUENCE [LARGE SCALE GENOMIC DNA]</scope>
    <source>
        <strain evidence="5 6">JCM 13249</strain>
    </source>
</reference>
<feature type="transmembrane region" description="Helical" evidence="2">
    <location>
        <begin position="202"/>
        <end position="222"/>
    </location>
</feature>
<evidence type="ECO:0000256" key="1">
    <source>
        <dbReference type="SAM" id="MobiDB-lite"/>
    </source>
</evidence>
<feature type="domain" description="YncI copper-binding" evidence="4">
    <location>
        <begin position="28"/>
        <end position="177"/>
    </location>
</feature>
<dbReference type="Gene3D" id="2.60.40.2230">
    <property type="entry name" value="Uncharacterised protein YcnI-like PF07987, DUF1775"/>
    <property type="match status" value="1"/>
</dbReference>
<proteinExistence type="predicted"/>
<dbReference type="InterPro" id="IPR012533">
    <property type="entry name" value="YcnI-copper_dom"/>
</dbReference>
<sequence length="282" mass="28457">MKLTRILTVLAVGAAAAVLLPAQPAAAHVTVSPATATAGGRGTFTFKVPNERPDADTTKVEVVFPPDVTMTSVSLRPVPGWTATVNTRELPPASAAAAGGQEESAVDRAVTGIVWQGGAIRPGEFQTFDVALGPLPTTPGKLVVKALQTYSSGEVVRWIEVPRDGAARPAHPAMVIDIQPAAATQAVPAPTAAPVDDTARTVAYLGLAAGLLALVAALVALVRRRPGPRDADAPSGGAPAPDVDAAPKAGVRSAGASRAGGNPRPAGASAVERDAQRADVLR</sequence>
<keyword evidence="6" id="KW-1185">Reference proteome</keyword>
<dbReference type="EMBL" id="BAAALS010000001">
    <property type="protein sequence ID" value="GAA1734436.1"/>
    <property type="molecule type" value="Genomic_DNA"/>
</dbReference>
<dbReference type="RefSeq" id="WP_344075452.1">
    <property type="nucleotide sequence ID" value="NZ_BAAALS010000001.1"/>
</dbReference>
<keyword evidence="2" id="KW-0472">Membrane</keyword>
<dbReference type="CDD" id="cd08545">
    <property type="entry name" value="YcnI_like"/>
    <property type="match status" value="1"/>
</dbReference>
<gene>
    <name evidence="5" type="ORF">GCM10009681_00750</name>
</gene>
<evidence type="ECO:0000313" key="6">
    <source>
        <dbReference type="Proteomes" id="UP001500655"/>
    </source>
</evidence>
<dbReference type="Pfam" id="PF07987">
    <property type="entry name" value="DUF1775"/>
    <property type="match status" value="1"/>
</dbReference>
<evidence type="ECO:0000256" key="2">
    <source>
        <dbReference type="SAM" id="Phobius"/>
    </source>
</evidence>
<organism evidence="5 6">
    <name type="scientific">Luedemannella helvata</name>
    <dbReference type="NCBI Taxonomy" id="349315"/>
    <lineage>
        <taxon>Bacteria</taxon>
        <taxon>Bacillati</taxon>
        <taxon>Actinomycetota</taxon>
        <taxon>Actinomycetes</taxon>
        <taxon>Micromonosporales</taxon>
        <taxon>Micromonosporaceae</taxon>
        <taxon>Luedemannella</taxon>
    </lineage>
</organism>
<dbReference type="InterPro" id="IPR038507">
    <property type="entry name" value="YcnI-like_sf"/>
</dbReference>
<keyword evidence="2" id="KW-1133">Transmembrane helix</keyword>
<feature type="region of interest" description="Disordered" evidence="1">
    <location>
        <begin position="226"/>
        <end position="282"/>
    </location>
</feature>
<protein>
    <recommendedName>
        <fullName evidence="4">YncI copper-binding domain-containing protein</fullName>
    </recommendedName>
</protein>
<keyword evidence="3" id="KW-0732">Signal</keyword>
<accession>A0ABN2JPJ8</accession>
<keyword evidence="2" id="KW-0812">Transmembrane</keyword>
<feature type="compositionally biased region" description="Low complexity" evidence="1">
    <location>
        <begin position="233"/>
        <end position="270"/>
    </location>
</feature>
<name>A0ABN2JPJ8_9ACTN</name>
<evidence type="ECO:0000259" key="4">
    <source>
        <dbReference type="Pfam" id="PF07987"/>
    </source>
</evidence>
<dbReference type="Proteomes" id="UP001500655">
    <property type="component" value="Unassembled WGS sequence"/>
</dbReference>
<evidence type="ECO:0000313" key="5">
    <source>
        <dbReference type="EMBL" id="GAA1734436.1"/>
    </source>
</evidence>
<comment type="caution">
    <text evidence="5">The sequence shown here is derived from an EMBL/GenBank/DDBJ whole genome shotgun (WGS) entry which is preliminary data.</text>
</comment>